<dbReference type="RefSeq" id="WP_256612013.1">
    <property type="nucleotide sequence ID" value="NZ_JANIBM010000028.1"/>
</dbReference>
<evidence type="ECO:0000313" key="1">
    <source>
        <dbReference type="EMBL" id="MCQ8182752.1"/>
    </source>
</evidence>
<name>A0ABT1UKI8_9GAMM</name>
<dbReference type="Proteomes" id="UP001524569">
    <property type="component" value="Unassembled WGS sequence"/>
</dbReference>
<dbReference type="Gene3D" id="1.10.490.10">
    <property type="entry name" value="Globins"/>
    <property type="match status" value="1"/>
</dbReference>
<dbReference type="InterPro" id="IPR009050">
    <property type="entry name" value="Globin-like_sf"/>
</dbReference>
<sequence length="181" mass="19967">MSATVAPQVQSMRAALSDDNWVGRIVDVFYAKMLDDYRINRFFFSRPATEQASALKAYLAAYFSTFNNKDEKVMAALDHYFTVAFARSNTKSGPAGGADFAFSRDIAGGQETKTIKLLCPAHSFLIKLGPDDFHYDIVLEHLNAALQQLNVADDLAYQMLALAEKGRNALLGRASKSNRTA</sequence>
<comment type="caution">
    <text evidence="1">The sequence shown here is derived from an EMBL/GenBank/DDBJ whole genome shotgun (WGS) entry which is preliminary data.</text>
</comment>
<dbReference type="SUPFAM" id="SSF46458">
    <property type="entry name" value="Globin-like"/>
    <property type="match status" value="2"/>
</dbReference>
<organism evidence="1 2">
    <name type="scientific">Methylomonas aurea</name>
    <dbReference type="NCBI Taxonomy" id="2952224"/>
    <lineage>
        <taxon>Bacteria</taxon>
        <taxon>Pseudomonadati</taxon>
        <taxon>Pseudomonadota</taxon>
        <taxon>Gammaproteobacteria</taxon>
        <taxon>Methylococcales</taxon>
        <taxon>Methylococcaceae</taxon>
        <taxon>Methylomonas</taxon>
    </lineage>
</organism>
<evidence type="ECO:0000313" key="2">
    <source>
        <dbReference type="Proteomes" id="UP001524569"/>
    </source>
</evidence>
<dbReference type="EMBL" id="JANIBM010000028">
    <property type="protein sequence ID" value="MCQ8182752.1"/>
    <property type="molecule type" value="Genomic_DNA"/>
</dbReference>
<protein>
    <submittedName>
        <fullName evidence="1">Uncharacterized protein</fullName>
    </submittedName>
</protein>
<reference evidence="1 2" key="1">
    <citation type="submission" date="2022-07" db="EMBL/GenBank/DDBJ databases">
        <title>Methylomonas rivi sp. nov., Methylomonas rosea sp. nov., Methylomonas aureus sp. nov. and Methylomonas subterranea sp. nov., four novel methanotrophs isolated from a freshwater creek and the deep terrestrial subsurface.</title>
        <authorList>
            <person name="Abin C."/>
            <person name="Sankaranarayanan K."/>
            <person name="Garner C."/>
            <person name="Sindelar R."/>
            <person name="Kotary K."/>
            <person name="Garner R."/>
            <person name="Barclay S."/>
            <person name="Lawson P."/>
            <person name="Krumholz L."/>
        </authorList>
    </citation>
    <scope>NUCLEOTIDE SEQUENCE [LARGE SCALE GENOMIC DNA]</scope>
    <source>
        <strain evidence="1 2">SURF-1</strain>
    </source>
</reference>
<dbReference type="InterPro" id="IPR012292">
    <property type="entry name" value="Globin/Proto"/>
</dbReference>
<accession>A0ABT1UKI8</accession>
<keyword evidence="2" id="KW-1185">Reference proteome</keyword>
<proteinExistence type="predicted"/>
<gene>
    <name evidence="1" type="ORF">NP603_16640</name>
</gene>